<dbReference type="Proteomes" id="UP001056426">
    <property type="component" value="Chromosome"/>
</dbReference>
<evidence type="ECO:0000256" key="2">
    <source>
        <dbReference type="ARBA" id="ARBA00022801"/>
    </source>
</evidence>
<dbReference type="SUPFAM" id="SSF88713">
    <property type="entry name" value="Glycoside hydrolase/deacetylase"/>
    <property type="match status" value="1"/>
</dbReference>
<keyword evidence="1" id="KW-0479">Metal-binding</keyword>
<sequence length="205" mass="23994">MNKSKIRPPWWFRLLYRGVIWRGEKCRSCVYLTFDDGPIPEVTPAVLEILGSRGAKATFFCVGENVEKHPEVYSMLAEHGMQTGNHTYSHSRAFSMGKGKYFEDIDRAQKLVDSKFFRPPHGQLYPWYLPRLKKKFEKIVMWDLITEDYRKDLDAEDIVKRVVKFVRPGSVIVFHDSLKAWPRLEKALPKALDYLISEGYSFELL</sequence>
<name>A0A9J6ZQ39_9BACT</name>
<protein>
    <submittedName>
        <fullName evidence="4">Polysaccharide deacetylase family protein</fullName>
    </submittedName>
</protein>
<dbReference type="InterPro" id="IPR011330">
    <property type="entry name" value="Glyco_hydro/deAcase_b/a-brl"/>
</dbReference>
<dbReference type="GO" id="GO:0016810">
    <property type="term" value="F:hydrolase activity, acting on carbon-nitrogen (but not peptide) bonds"/>
    <property type="evidence" value="ECO:0007669"/>
    <property type="project" value="InterPro"/>
</dbReference>
<evidence type="ECO:0000313" key="4">
    <source>
        <dbReference type="EMBL" id="URW79687.1"/>
    </source>
</evidence>
<evidence type="ECO:0000259" key="3">
    <source>
        <dbReference type="PROSITE" id="PS51677"/>
    </source>
</evidence>
<dbReference type="RefSeq" id="WP_250723743.1">
    <property type="nucleotide sequence ID" value="NZ_CP098400.1"/>
</dbReference>
<dbReference type="PANTHER" id="PTHR10587">
    <property type="entry name" value="GLYCOSYL TRANSFERASE-RELATED"/>
    <property type="match status" value="1"/>
</dbReference>
<evidence type="ECO:0000313" key="5">
    <source>
        <dbReference type="Proteomes" id="UP001056426"/>
    </source>
</evidence>
<dbReference type="InterPro" id="IPR050248">
    <property type="entry name" value="Polysacc_deacetylase_ArnD"/>
</dbReference>
<proteinExistence type="predicted"/>
<gene>
    <name evidence="4" type="ORF">M9189_12610</name>
</gene>
<reference evidence="4" key="1">
    <citation type="submission" date="2022-05" db="EMBL/GenBank/DDBJ databases">
        <authorList>
            <person name="Sun X."/>
        </authorList>
    </citation>
    <scope>NUCLEOTIDE SEQUENCE</scope>
    <source>
        <strain evidence="4">Ai-910</strain>
    </source>
</reference>
<dbReference type="AlphaFoldDB" id="A0A9J6ZQ39"/>
<organism evidence="4 5">
    <name type="scientific">Xiashengella succiniciproducens</name>
    <dbReference type="NCBI Taxonomy" id="2949635"/>
    <lineage>
        <taxon>Bacteria</taxon>
        <taxon>Pseudomonadati</taxon>
        <taxon>Bacteroidota</taxon>
        <taxon>Bacteroidia</taxon>
        <taxon>Marinilabiliales</taxon>
        <taxon>Marinilabiliaceae</taxon>
        <taxon>Xiashengella</taxon>
    </lineage>
</organism>
<keyword evidence="5" id="KW-1185">Reference proteome</keyword>
<accession>A0A9J6ZQ39</accession>
<dbReference type="GO" id="GO:0005975">
    <property type="term" value="P:carbohydrate metabolic process"/>
    <property type="evidence" value="ECO:0007669"/>
    <property type="project" value="InterPro"/>
</dbReference>
<feature type="domain" description="NodB homology" evidence="3">
    <location>
        <begin position="28"/>
        <end position="203"/>
    </location>
</feature>
<keyword evidence="2" id="KW-0378">Hydrolase</keyword>
<dbReference type="KEGG" id="alkq:M9189_12610"/>
<dbReference type="Pfam" id="PF01522">
    <property type="entry name" value="Polysacc_deac_1"/>
    <property type="match status" value="1"/>
</dbReference>
<dbReference type="PANTHER" id="PTHR10587:SF133">
    <property type="entry name" value="CHITIN DEACETYLASE 1-RELATED"/>
    <property type="match status" value="1"/>
</dbReference>
<dbReference type="PROSITE" id="PS51677">
    <property type="entry name" value="NODB"/>
    <property type="match status" value="1"/>
</dbReference>
<dbReference type="GO" id="GO:0016020">
    <property type="term" value="C:membrane"/>
    <property type="evidence" value="ECO:0007669"/>
    <property type="project" value="TreeGrafter"/>
</dbReference>
<reference evidence="4" key="2">
    <citation type="submission" date="2022-06" db="EMBL/GenBank/DDBJ databases">
        <title>Xiashengella guii gen. nov. sp. nov., a bacterium isolated form anaerobic digestion tank.</title>
        <authorList>
            <person name="Huang H."/>
        </authorList>
    </citation>
    <scope>NUCLEOTIDE SEQUENCE</scope>
    <source>
        <strain evidence="4">Ai-910</strain>
    </source>
</reference>
<dbReference type="CDD" id="cd10917">
    <property type="entry name" value="CE4_NodB_like_6s_7s"/>
    <property type="match status" value="1"/>
</dbReference>
<evidence type="ECO:0000256" key="1">
    <source>
        <dbReference type="ARBA" id="ARBA00022723"/>
    </source>
</evidence>
<dbReference type="GO" id="GO:0046872">
    <property type="term" value="F:metal ion binding"/>
    <property type="evidence" value="ECO:0007669"/>
    <property type="project" value="UniProtKB-KW"/>
</dbReference>
<dbReference type="EMBL" id="CP098400">
    <property type="protein sequence ID" value="URW79687.1"/>
    <property type="molecule type" value="Genomic_DNA"/>
</dbReference>
<dbReference type="InterPro" id="IPR002509">
    <property type="entry name" value="NODB_dom"/>
</dbReference>
<dbReference type="Gene3D" id="3.20.20.370">
    <property type="entry name" value="Glycoside hydrolase/deacetylase"/>
    <property type="match status" value="1"/>
</dbReference>